<name>A0A7W6R3S1_9HYPH</name>
<protein>
    <submittedName>
        <fullName evidence="3">N-methylhydantoinase B</fullName>
        <ecNumber evidence="3">3.5.2.14</ecNumber>
    </submittedName>
</protein>
<dbReference type="InterPro" id="IPR003692">
    <property type="entry name" value="Hydantoinase_B"/>
</dbReference>
<dbReference type="EC" id="3.5.2.14" evidence="3"/>
<evidence type="ECO:0000313" key="4">
    <source>
        <dbReference type="Proteomes" id="UP000540909"/>
    </source>
</evidence>
<dbReference type="GO" id="GO:0006749">
    <property type="term" value="P:glutathione metabolic process"/>
    <property type="evidence" value="ECO:0007669"/>
    <property type="project" value="TreeGrafter"/>
</dbReference>
<dbReference type="Pfam" id="PF02538">
    <property type="entry name" value="Hydantoinase_B"/>
    <property type="match status" value="1"/>
</dbReference>
<evidence type="ECO:0000256" key="1">
    <source>
        <dbReference type="SAM" id="MobiDB-lite"/>
    </source>
</evidence>
<keyword evidence="3" id="KW-0378">Hydrolase</keyword>
<dbReference type="Proteomes" id="UP000540909">
    <property type="component" value="Unassembled WGS sequence"/>
</dbReference>
<dbReference type="RefSeq" id="WP_184469956.1">
    <property type="nucleotide sequence ID" value="NZ_JACIFY010000007.1"/>
</dbReference>
<reference evidence="3 4" key="1">
    <citation type="submission" date="2020-08" db="EMBL/GenBank/DDBJ databases">
        <title>Genomic Encyclopedia of Type Strains, Phase IV (KMG-V): Genome sequencing to study the core and pangenomes of soil and plant-associated prokaryotes.</title>
        <authorList>
            <person name="Whitman W."/>
        </authorList>
    </citation>
    <scope>NUCLEOTIDE SEQUENCE [LARGE SCALE GENOMIC DNA]</scope>
    <source>
        <strain evidence="3 4">SEMIA 4089</strain>
    </source>
</reference>
<dbReference type="AlphaFoldDB" id="A0A7W6R3S1"/>
<dbReference type="GO" id="GO:0047423">
    <property type="term" value="F:N-methylhydantoinase (ATP-hydrolyzing) activity"/>
    <property type="evidence" value="ECO:0007669"/>
    <property type="project" value="UniProtKB-EC"/>
</dbReference>
<dbReference type="EMBL" id="JACIFY010000007">
    <property type="protein sequence ID" value="MBB4235900.1"/>
    <property type="molecule type" value="Genomic_DNA"/>
</dbReference>
<dbReference type="InterPro" id="IPR045079">
    <property type="entry name" value="Oxoprolinase-like"/>
</dbReference>
<dbReference type="GO" id="GO:0005829">
    <property type="term" value="C:cytosol"/>
    <property type="evidence" value="ECO:0007669"/>
    <property type="project" value="TreeGrafter"/>
</dbReference>
<gene>
    <name evidence="3" type="ORF">GGD57_002474</name>
</gene>
<evidence type="ECO:0000313" key="3">
    <source>
        <dbReference type="EMBL" id="MBB4235900.1"/>
    </source>
</evidence>
<dbReference type="PANTHER" id="PTHR11365:SF23">
    <property type="entry name" value="HYPOTHETICAL 5-OXOPROLINASE (EUROFUNG)-RELATED"/>
    <property type="match status" value="1"/>
</dbReference>
<feature type="domain" description="Hydantoinase B/oxoprolinase" evidence="2">
    <location>
        <begin position="16"/>
        <end position="532"/>
    </location>
</feature>
<feature type="compositionally biased region" description="Basic and acidic residues" evidence="1">
    <location>
        <begin position="532"/>
        <end position="553"/>
    </location>
</feature>
<comment type="caution">
    <text evidence="3">The sequence shown here is derived from an EMBL/GenBank/DDBJ whole genome shotgun (WGS) entry which is preliminary data.</text>
</comment>
<sequence length="553" mass="59020">MTANPANGATPAIGEIEFQIMWNRLIAVVEEQAQALRRTAFSPIVRESGDLSAGYFHPDGRMIAQAVTGTPGHVNTMAASVLHFLRLFPARSMCEGDVFITNDPWMGTGHLHDFVAVTPAFYKGTMVGLFASTCHFMDVGGIGFGPDGRDVFEEGFYVPPTALIAAGEINQTLISLARANSRYPAEFEGDLMSLVACNQIGVNRLTDMLDEFDLTDLTPLCDQIVSRSRQAALKAIAALPKGMAEAEMVMDGYDKPVKLRARTEISADHIFVDFTGTSGLSARGINVPISYAQAYSTYALACALFPEVPNNSGSLSVVTVTAPADTIVNALRPAPVSSRHVIGQMLPDVVYGCLAQLVPENVLAEGASALWNLILEDAHDACLTQGITSTRRFSALSVQTGGTGARSRLDGLNATAFPSGVSGVPVEILETLTPLIFWRKELRSGSGGDGEFRGGLGQSIEIGHREGHPFYIYAALDRIENPARGRFGGEHGAPGVVALKSGGKLKGKGKQIIPAGDRLLVETPGGGGYGHPENRSIEHRKADLRNELTKRND</sequence>
<proteinExistence type="predicted"/>
<organism evidence="3 4">
    <name type="scientific">Rhizobium esperanzae</name>
    <dbReference type="NCBI Taxonomy" id="1967781"/>
    <lineage>
        <taxon>Bacteria</taxon>
        <taxon>Pseudomonadati</taxon>
        <taxon>Pseudomonadota</taxon>
        <taxon>Alphaproteobacteria</taxon>
        <taxon>Hyphomicrobiales</taxon>
        <taxon>Rhizobiaceae</taxon>
        <taxon>Rhizobium/Agrobacterium group</taxon>
        <taxon>Rhizobium</taxon>
    </lineage>
</organism>
<evidence type="ECO:0000259" key="2">
    <source>
        <dbReference type="Pfam" id="PF02538"/>
    </source>
</evidence>
<feature type="region of interest" description="Disordered" evidence="1">
    <location>
        <begin position="523"/>
        <end position="553"/>
    </location>
</feature>
<dbReference type="PANTHER" id="PTHR11365">
    <property type="entry name" value="5-OXOPROLINASE RELATED"/>
    <property type="match status" value="1"/>
</dbReference>
<accession>A0A7W6R3S1</accession>
<dbReference type="GO" id="GO:0017168">
    <property type="term" value="F:5-oxoprolinase (ATP-hydrolyzing) activity"/>
    <property type="evidence" value="ECO:0007669"/>
    <property type="project" value="TreeGrafter"/>
</dbReference>